<name>A0A644UKZ0_9ZZZZ</name>
<organism evidence="2">
    <name type="scientific">bioreactor metagenome</name>
    <dbReference type="NCBI Taxonomy" id="1076179"/>
    <lineage>
        <taxon>unclassified sequences</taxon>
        <taxon>metagenomes</taxon>
        <taxon>ecological metagenomes</taxon>
    </lineage>
</organism>
<feature type="compositionally biased region" description="Basic and acidic residues" evidence="1">
    <location>
        <begin position="12"/>
        <end position="25"/>
    </location>
</feature>
<feature type="region of interest" description="Disordered" evidence="1">
    <location>
        <begin position="262"/>
        <end position="310"/>
    </location>
</feature>
<reference evidence="2" key="1">
    <citation type="submission" date="2019-08" db="EMBL/GenBank/DDBJ databases">
        <authorList>
            <person name="Kucharzyk K."/>
            <person name="Murdoch R.W."/>
            <person name="Higgins S."/>
            <person name="Loffler F."/>
        </authorList>
    </citation>
    <scope>NUCLEOTIDE SEQUENCE</scope>
</reference>
<feature type="region of interest" description="Disordered" evidence="1">
    <location>
        <begin position="124"/>
        <end position="150"/>
    </location>
</feature>
<feature type="region of interest" description="Disordered" evidence="1">
    <location>
        <begin position="1"/>
        <end position="47"/>
    </location>
</feature>
<protein>
    <submittedName>
        <fullName evidence="2">Uncharacterized protein</fullName>
    </submittedName>
</protein>
<evidence type="ECO:0000256" key="1">
    <source>
        <dbReference type="SAM" id="MobiDB-lite"/>
    </source>
</evidence>
<feature type="compositionally biased region" description="Basic residues" evidence="1">
    <location>
        <begin position="268"/>
        <end position="295"/>
    </location>
</feature>
<dbReference type="AlphaFoldDB" id="A0A644UKZ0"/>
<sequence length="728" mass="79294">MVGAAEGRLGGRKREAVDADHPGLERRHRAPRALGRAGEGIGREPHVRGIGAGEHLVFGGKAGDRRDRAEVLLGEDLHLVGDIGEHGRLEEIAAVEMRRALTAMGEHGARAQRVAHDCLDLGQTSGVDQRPHPGFRVEPVAQPDRRGARDEARDEGVMQAFMHEDPVGGDADLPAIGEFRRHRQIQRIVQIGVVIDDQRRVAAKLHRHLLHRLGGVADHLLADPGRAGQADLAHPAVGHDRGIGVGGRADDKVHRSRRQSARAQAIDHHHRHAGRLRRGPQHHRAAGGQRRRQFARRQCSGEVPGGEGADDAHRLAAHLETAARHPAFDDPAIDPPRLFGEPAELVAGQAPFAPGLRDRLAGLGRDHPRRLVAAADHLIRRTMQRLGAGKAAHFAQFRQRAGRGPDRGAGLLCCCHRHLAERFFGDRRDDLSRYGAGRPVTVDEQSELRIHVLPDFADLDGAPLCDGADRRLGQDQRLTAVLEAHGRGGAGLDRIDEGPDLGREGGGVAVDEEIHQRRCLVGEGGAREPHVIARAVFRNRHAGRAEGLDALVIAIDRAARIGDDRLLARGRRQHCGHRVEITAARHQLGVDEPRAGGADFGHLLAKEEAGHVEIVDRHVAEDPARDLDIGGGCQARIARGDDDLFERADPARLDCGAHGSVPVVEAAHEAKHDRHRRTCNFCCTSVDARQRKVDRLLAQRGFSGSDGLFQKIGMGRCRGRDQHRVDRT</sequence>
<accession>A0A644UKZ0</accession>
<evidence type="ECO:0000313" key="2">
    <source>
        <dbReference type="EMBL" id="MPL79716.1"/>
    </source>
</evidence>
<dbReference type="EMBL" id="VSSQ01000129">
    <property type="protein sequence ID" value="MPL79716.1"/>
    <property type="molecule type" value="Genomic_DNA"/>
</dbReference>
<comment type="caution">
    <text evidence="2">The sequence shown here is derived from an EMBL/GenBank/DDBJ whole genome shotgun (WGS) entry which is preliminary data.</text>
</comment>
<proteinExistence type="predicted"/>
<gene>
    <name evidence="2" type="ORF">SDC9_25600</name>
</gene>